<proteinExistence type="predicted"/>
<dbReference type="SUPFAM" id="SSF52980">
    <property type="entry name" value="Restriction endonuclease-like"/>
    <property type="match status" value="1"/>
</dbReference>
<gene>
    <name evidence="2" type="ORF">D778_00214</name>
</gene>
<feature type="domain" description="DUF559" evidence="1">
    <location>
        <begin position="32"/>
        <end position="136"/>
    </location>
</feature>
<dbReference type="PATRIC" id="fig|1137281.3.peg.1648"/>
<organism evidence="2 3">
    <name type="scientific">Xanthomarina gelatinilytica</name>
    <dbReference type="NCBI Taxonomy" id="1137281"/>
    <lineage>
        <taxon>Bacteria</taxon>
        <taxon>Pseudomonadati</taxon>
        <taxon>Bacteroidota</taxon>
        <taxon>Flavobacteriia</taxon>
        <taxon>Flavobacteriales</taxon>
        <taxon>Flavobacteriaceae</taxon>
        <taxon>Xanthomarina</taxon>
    </lineage>
</organism>
<keyword evidence="3" id="KW-1185">Reference proteome</keyword>
<dbReference type="eggNOG" id="COG2852">
    <property type="taxonomic scope" value="Bacteria"/>
</dbReference>
<protein>
    <recommendedName>
        <fullName evidence="1">DUF559 domain-containing protein</fullName>
    </recommendedName>
</protein>
<comment type="caution">
    <text evidence="2">The sequence shown here is derived from an EMBL/GenBank/DDBJ whole genome shotgun (WGS) entry which is preliminary data.</text>
</comment>
<dbReference type="CDD" id="cd01038">
    <property type="entry name" value="Endonuclease_DUF559"/>
    <property type="match status" value="1"/>
</dbReference>
<reference evidence="2 3" key="1">
    <citation type="submission" date="2012-12" db="EMBL/GenBank/DDBJ databases">
        <title>Genome assembly of Formosa sp. AK20.</title>
        <authorList>
            <person name="Kumar R."/>
            <person name="Khatri I."/>
            <person name="Vaidya B."/>
            <person name="Subramanian S."/>
            <person name="Pinnaka A."/>
        </authorList>
    </citation>
    <scope>NUCLEOTIDE SEQUENCE [LARGE SCALE GENOMIC DNA]</scope>
    <source>
        <strain evidence="2 3">AK20</strain>
    </source>
</reference>
<evidence type="ECO:0000259" key="1">
    <source>
        <dbReference type="Pfam" id="PF04480"/>
    </source>
</evidence>
<dbReference type="InterPro" id="IPR007569">
    <property type="entry name" value="DUF559"/>
</dbReference>
<dbReference type="Gene3D" id="3.40.960.10">
    <property type="entry name" value="VSR Endonuclease"/>
    <property type="match status" value="1"/>
</dbReference>
<dbReference type="AlphaFoldDB" id="M7MZD1"/>
<evidence type="ECO:0000313" key="2">
    <source>
        <dbReference type="EMBL" id="EMQ94854.1"/>
    </source>
</evidence>
<sequence>MTPLKSPQGDNIQIFLVALKMANKIIPYRSDLKFLARELRKNSTLAEVILWQNIKKRALGVQFHRQVPMVNYIVDFYCHELGLAIEIDGSIHDHSFLEDAKRQGEIEAYGVTFIRFTNEEVKKDLLNVLLAIEDKIKELMD</sequence>
<dbReference type="PANTHER" id="PTHR38590:SF1">
    <property type="entry name" value="BLL0828 PROTEIN"/>
    <property type="match status" value="1"/>
</dbReference>
<name>M7MZD1_9FLAO</name>
<dbReference type="InterPro" id="IPR047216">
    <property type="entry name" value="Endonuclease_DUF559_bact"/>
</dbReference>
<dbReference type="Pfam" id="PF04480">
    <property type="entry name" value="DUF559"/>
    <property type="match status" value="1"/>
</dbReference>
<evidence type="ECO:0000313" key="3">
    <source>
        <dbReference type="Proteomes" id="UP000012024"/>
    </source>
</evidence>
<accession>M7MZD1</accession>
<dbReference type="PANTHER" id="PTHR38590">
    <property type="entry name" value="BLL0828 PROTEIN"/>
    <property type="match status" value="1"/>
</dbReference>
<dbReference type="EMBL" id="ANLA01000013">
    <property type="protein sequence ID" value="EMQ94854.1"/>
    <property type="molecule type" value="Genomic_DNA"/>
</dbReference>
<dbReference type="InterPro" id="IPR011335">
    <property type="entry name" value="Restrct_endonuc-II-like"/>
</dbReference>
<dbReference type="Proteomes" id="UP000012024">
    <property type="component" value="Unassembled WGS sequence"/>
</dbReference>